<keyword evidence="1" id="KW-0732">Signal</keyword>
<sequence>MRGTTRTRRPVRAPWRRTALAATLATVLLASLAGCGLTSGSPLADDVGPGSIGQGLPLKGAQLTVTSKNFSENIVLGQIMGLAFKAAGAEVLDRTDIQGSIGARAAITSGSADAMYEYTGTAWITYMGHDKPLPDPAAQWRAVAEADRANGVTWLAPASLNNTYALALNQANERRYRTRTLSDVARLSRTRPQAVTLCVESEFAARDDGLSGMARAYGMNVPAKRVQKMDGGIIYTQVSGGNSCTYGEVFTTDGRIKAMDLVVMDDDKRFFPNYNAAPEINSKAIAKYPAIKDVLDPITAKLTNDVARELNAEVDVRGRDPRDVAKRWLVEEGFITKG</sequence>
<proteinExistence type="predicted"/>
<gene>
    <name evidence="3" type="ORF">ACFP1Z_21665</name>
</gene>
<evidence type="ECO:0000259" key="2">
    <source>
        <dbReference type="Pfam" id="PF04069"/>
    </source>
</evidence>
<protein>
    <submittedName>
        <fullName evidence="3">Glycine betaine ABC transporter substrate-binding protein</fullName>
    </submittedName>
</protein>
<evidence type="ECO:0000256" key="1">
    <source>
        <dbReference type="SAM" id="SignalP"/>
    </source>
</evidence>
<feature type="chain" id="PRO_5046478542" evidence="1">
    <location>
        <begin position="45"/>
        <end position="338"/>
    </location>
</feature>
<dbReference type="Gene3D" id="3.40.190.120">
    <property type="entry name" value="Osmoprotection protein (prox), domain 2"/>
    <property type="match status" value="1"/>
</dbReference>
<feature type="signal peptide" evidence="1">
    <location>
        <begin position="1"/>
        <end position="44"/>
    </location>
</feature>
<keyword evidence="4" id="KW-1185">Reference proteome</keyword>
<reference evidence="4" key="1">
    <citation type="journal article" date="2019" name="Int. J. Syst. Evol. Microbiol.">
        <title>The Global Catalogue of Microorganisms (GCM) 10K type strain sequencing project: providing services to taxonomists for standard genome sequencing and annotation.</title>
        <authorList>
            <consortium name="The Broad Institute Genomics Platform"/>
            <consortium name="The Broad Institute Genome Sequencing Center for Infectious Disease"/>
            <person name="Wu L."/>
            <person name="Ma J."/>
        </authorList>
    </citation>
    <scope>NUCLEOTIDE SEQUENCE [LARGE SCALE GENOMIC DNA]</scope>
    <source>
        <strain evidence="4">CGMCC 4.7304</strain>
    </source>
</reference>
<dbReference type="CDD" id="cd13611">
    <property type="entry name" value="PBP2_YehZ"/>
    <property type="match status" value="1"/>
</dbReference>
<dbReference type="SUPFAM" id="SSF53850">
    <property type="entry name" value="Periplasmic binding protein-like II"/>
    <property type="match status" value="1"/>
</dbReference>
<name>A0ABW0Z1R5_9ACTN</name>
<dbReference type="RefSeq" id="WP_390318480.1">
    <property type="nucleotide sequence ID" value="NZ_JBHSPB010000013.1"/>
</dbReference>
<dbReference type="Pfam" id="PF04069">
    <property type="entry name" value="OpuAC"/>
    <property type="match status" value="1"/>
</dbReference>
<dbReference type="EMBL" id="JBHSPB010000013">
    <property type="protein sequence ID" value="MFC5722780.1"/>
    <property type="molecule type" value="Genomic_DNA"/>
</dbReference>
<evidence type="ECO:0000313" key="4">
    <source>
        <dbReference type="Proteomes" id="UP001596083"/>
    </source>
</evidence>
<feature type="domain" description="ABC-type glycine betaine transport system substrate-binding" evidence="2">
    <location>
        <begin position="62"/>
        <end position="329"/>
    </location>
</feature>
<organism evidence="3 4">
    <name type="scientific">Streptomyces gamaensis</name>
    <dbReference type="NCBI Taxonomy" id="1763542"/>
    <lineage>
        <taxon>Bacteria</taxon>
        <taxon>Bacillati</taxon>
        <taxon>Actinomycetota</taxon>
        <taxon>Actinomycetes</taxon>
        <taxon>Kitasatosporales</taxon>
        <taxon>Streptomycetaceae</taxon>
        <taxon>Streptomyces</taxon>
    </lineage>
</organism>
<evidence type="ECO:0000313" key="3">
    <source>
        <dbReference type="EMBL" id="MFC5722780.1"/>
    </source>
</evidence>
<comment type="caution">
    <text evidence="3">The sequence shown here is derived from an EMBL/GenBank/DDBJ whole genome shotgun (WGS) entry which is preliminary data.</text>
</comment>
<dbReference type="InterPro" id="IPR007210">
    <property type="entry name" value="ABC_Gly_betaine_transp_sub-bd"/>
</dbReference>
<accession>A0ABW0Z1R5</accession>
<dbReference type="Gene3D" id="3.40.190.10">
    <property type="entry name" value="Periplasmic binding protein-like II"/>
    <property type="match status" value="1"/>
</dbReference>
<dbReference type="Proteomes" id="UP001596083">
    <property type="component" value="Unassembled WGS sequence"/>
</dbReference>
<dbReference type="PROSITE" id="PS51257">
    <property type="entry name" value="PROKAR_LIPOPROTEIN"/>
    <property type="match status" value="1"/>
</dbReference>